<sequence>MVENELVTGSLASRHAALARYNNEAPPQMPRTPSEYQYQRESTSLDSESGNGSAAGQRFERSMSGHVRGGGGDRGKKVGSEGGRLYAEFMRSGGGNGGGGGVTSLQGKGAGAGEWQGDYLSNGNGSASGDTGVVSGEGRFEEVRSP</sequence>
<gene>
    <name evidence="2" type="ORF">N7G274_003861</name>
</gene>
<dbReference type="Proteomes" id="UP001590950">
    <property type="component" value="Unassembled WGS sequence"/>
</dbReference>
<feature type="compositionally biased region" description="Gly residues" evidence="1">
    <location>
        <begin position="92"/>
        <end position="114"/>
    </location>
</feature>
<evidence type="ECO:0000256" key="1">
    <source>
        <dbReference type="SAM" id="MobiDB-lite"/>
    </source>
</evidence>
<proteinExistence type="predicted"/>
<feature type="region of interest" description="Disordered" evidence="1">
    <location>
        <begin position="18"/>
        <end position="146"/>
    </location>
</feature>
<comment type="caution">
    <text evidence="2">The sequence shown here is derived from an EMBL/GenBank/DDBJ whole genome shotgun (WGS) entry which is preliminary data.</text>
</comment>
<dbReference type="EMBL" id="JBEFKJ010000011">
    <property type="protein sequence ID" value="KAL2043554.1"/>
    <property type="molecule type" value="Genomic_DNA"/>
</dbReference>
<feature type="compositionally biased region" description="Polar residues" evidence="1">
    <location>
        <begin position="34"/>
        <end position="54"/>
    </location>
</feature>
<keyword evidence="3" id="KW-1185">Reference proteome</keyword>
<evidence type="ECO:0000313" key="3">
    <source>
        <dbReference type="Proteomes" id="UP001590950"/>
    </source>
</evidence>
<name>A0ABR4ADJ7_9LECA</name>
<evidence type="ECO:0000313" key="2">
    <source>
        <dbReference type="EMBL" id="KAL2043554.1"/>
    </source>
</evidence>
<protein>
    <submittedName>
        <fullName evidence="2">Uncharacterized protein</fullName>
    </submittedName>
</protein>
<organism evidence="2 3">
    <name type="scientific">Stereocaulon virgatum</name>
    <dbReference type="NCBI Taxonomy" id="373712"/>
    <lineage>
        <taxon>Eukaryota</taxon>
        <taxon>Fungi</taxon>
        <taxon>Dikarya</taxon>
        <taxon>Ascomycota</taxon>
        <taxon>Pezizomycotina</taxon>
        <taxon>Lecanoromycetes</taxon>
        <taxon>OSLEUM clade</taxon>
        <taxon>Lecanoromycetidae</taxon>
        <taxon>Lecanorales</taxon>
        <taxon>Lecanorineae</taxon>
        <taxon>Stereocaulaceae</taxon>
        <taxon>Stereocaulon</taxon>
    </lineage>
</organism>
<reference evidence="2 3" key="1">
    <citation type="submission" date="2024-09" db="EMBL/GenBank/DDBJ databases">
        <title>Rethinking Asexuality: The Enigmatic Case of Functional Sexual Genes in Lepraria (Stereocaulaceae).</title>
        <authorList>
            <person name="Doellman M."/>
            <person name="Sun Y."/>
            <person name="Barcenas-Pena A."/>
            <person name="Lumbsch H.T."/>
            <person name="Grewe F."/>
        </authorList>
    </citation>
    <scope>NUCLEOTIDE SEQUENCE [LARGE SCALE GENOMIC DNA]</scope>
    <source>
        <strain evidence="2 3">Mercado 3170</strain>
    </source>
</reference>
<accession>A0ABR4ADJ7</accession>
<feature type="compositionally biased region" description="Polar residues" evidence="1">
    <location>
        <begin position="119"/>
        <end position="129"/>
    </location>
</feature>